<keyword evidence="3" id="KW-1185">Reference proteome</keyword>
<accession>A0A4U6TFT2</accession>
<evidence type="ECO:0000256" key="1">
    <source>
        <dbReference type="SAM" id="MobiDB-lite"/>
    </source>
</evidence>
<dbReference type="Proteomes" id="UP000298652">
    <property type="component" value="Chromosome 9"/>
</dbReference>
<evidence type="ECO:0000313" key="3">
    <source>
        <dbReference type="Proteomes" id="UP000298652"/>
    </source>
</evidence>
<dbReference type="Gramene" id="TKV96106">
    <property type="protein sequence ID" value="TKV96106"/>
    <property type="gene ID" value="SEVIR_9G407750v2"/>
</dbReference>
<sequence length="112" mass="12455">MPGLPPQRHPDPKPGPHFRDPAPIPTPAARALQLTSFCTAIYFRSSYRRVVAAASSIFCWFDVLLAARGLQYAKRGSTVHNFMYVCVISTLRNEFNLLPSPPGFYMVTNVTA</sequence>
<evidence type="ECO:0000313" key="2">
    <source>
        <dbReference type="EMBL" id="TKV96106.1"/>
    </source>
</evidence>
<reference evidence="2" key="1">
    <citation type="submission" date="2019-03" db="EMBL/GenBank/DDBJ databases">
        <title>WGS assembly of Setaria viridis.</title>
        <authorList>
            <person name="Huang P."/>
            <person name="Jenkins J."/>
            <person name="Grimwood J."/>
            <person name="Barry K."/>
            <person name="Healey A."/>
            <person name="Mamidi S."/>
            <person name="Sreedasyam A."/>
            <person name="Shu S."/>
            <person name="Feldman M."/>
            <person name="Wu J."/>
            <person name="Yu Y."/>
            <person name="Chen C."/>
            <person name="Johnson J."/>
            <person name="Rokhsar D."/>
            <person name="Baxter I."/>
            <person name="Schmutz J."/>
            <person name="Brutnell T."/>
            <person name="Kellogg E."/>
        </authorList>
    </citation>
    <scope>NUCLEOTIDE SEQUENCE [LARGE SCALE GENOMIC DNA]</scope>
</reference>
<name>A0A4U6TFT2_SETVI</name>
<gene>
    <name evidence="2" type="ORF">SEVIR_9G407750v2</name>
</gene>
<organism evidence="2 3">
    <name type="scientific">Setaria viridis</name>
    <name type="common">Green bristlegrass</name>
    <name type="synonym">Setaria italica subsp. viridis</name>
    <dbReference type="NCBI Taxonomy" id="4556"/>
    <lineage>
        <taxon>Eukaryota</taxon>
        <taxon>Viridiplantae</taxon>
        <taxon>Streptophyta</taxon>
        <taxon>Embryophyta</taxon>
        <taxon>Tracheophyta</taxon>
        <taxon>Spermatophyta</taxon>
        <taxon>Magnoliopsida</taxon>
        <taxon>Liliopsida</taxon>
        <taxon>Poales</taxon>
        <taxon>Poaceae</taxon>
        <taxon>PACMAD clade</taxon>
        <taxon>Panicoideae</taxon>
        <taxon>Panicodae</taxon>
        <taxon>Paniceae</taxon>
        <taxon>Cenchrinae</taxon>
        <taxon>Setaria</taxon>
    </lineage>
</organism>
<proteinExistence type="predicted"/>
<protein>
    <submittedName>
        <fullName evidence="2">Uncharacterized protein</fullName>
    </submittedName>
</protein>
<feature type="region of interest" description="Disordered" evidence="1">
    <location>
        <begin position="1"/>
        <end position="23"/>
    </location>
</feature>
<dbReference type="AlphaFoldDB" id="A0A4U6TFT2"/>
<dbReference type="EMBL" id="CM016560">
    <property type="protein sequence ID" value="TKV96106.1"/>
    <property type="molecule type" value="Genomic_DNA"/>
</dbReference>
<feature type="compositionally biased region" description="Basic and acidic residues" evidence="1">
    <location>
        <begin position="8"/>
        <end position="20"/>
    </location>
</feature>